<dbReference type="PANTHER" id="PTHR14493:SF50">
    <property type="entry name" value="RING FINGER PROTEIN UNKEMPT"/>
    <property type="match status" value="1"/>
</dbReference>
<feature type="compositionally biased region" description="Polar residues" evidence="6">
    <location>
        <begin position="1"/>
        <end position="10"/>
    </location>
</feature>
<proteinExistence type="predicted"/>
<evidence type="ECO:0000313" key="8">
    <source>
        <dbReference type="EMBL" id="SZX65666.1"/>
    </source>
</evidence>
<feature type="region of interest" description="Disordered" evidence="6">
    <location>
        <begin position="200"/>
        <end position="247"/>
    </location>
</feature>
<keyword evidence="2" id="KW-0863">Zinc-finger</keyword>
<evidence type="ECO:0000256" key="5">
    <source>
        <dbReference type="SAM" id="Coils"/>
    </source>
</evidence>
<feature type="domain" description="AtC3H23-like CCCH zinc finger" evidence="7">
    <location>
        <begin position="34"/>
        <end position="67"/>
    </location>
</feature>
<organism evidence="8 9">
    <name type="scientific">Tetradesmus obliquus</name>
    <name type="common">Green alga</name>
    <name type="synonym">Acutodesmus obliquus</name>
    <dbReference type="NCBI Taxonomy" id="3088"/>
    <lineage>
        <taxon>Eukaryota</taxon>
        <taxon>Viridiplantae</taxon>
        <taxon>Chlorophyta</taxon>
        <taxon>core chlorophytes</taxon>
        <taxon>Chlorophyceae</taxon>
        <taxon>CS clade</taxon>
        <taxon>Sphaeropleales</taxon>
        <taxon>Scenedesmaceae</taxon>
        <taxon>Tetradesmus</taxon>
    </lineage>
</organism>
<dbReference type="EMBL" id="FNXT01000655">
    <property type="protein sequence ID" value="SZX65666.1"/>
    <property type="molecule type" value="Genomic_DNA"/>
</dbReference>
<feature type="compositionally biased region" description="Low complexity" evidence="6">
    <location>
        <begin position="200"/>
        <end position="227"/>
    </location>
</feature>
<keyword evidence="5" id="KW-0175">Coiled coil</keyword>
<dbReference type="GO" id="GO:0008270">
    <property type="term" value="F:zinc ion binding"/>
    <property type="evidence" value="ECO:0007669"/>
    <property type="project" value="UniProtKB-KW"/>
</dbReference>
<dbReference type="GO" id="GO:0003677">
    <property type="term" value="F:DNA binding"/>
    <property type="evidence" value="ECO:0007669"/>
    <property type="project" value="UniProtKB-KW"/>
</dbReference>
<keyword evidence="4" id="KW-0238">DNA-binding</keyword>
<evidence type="ECO:0000256" key="1">
    <source>
        <dbReference type="ARBA" id="ARBA00022723"/>
    </source>
</evidence>
<feature type="region of interest" description="Disordered" evidence="6">
    <location>
        <begin position="139"/>
        <end position="158"/>
    </location>
</feature>
<evidence type="ECO:0000256" key="2">
    <source>
        <dbReference type="ARBA" id="ARBA00022771"/>
    </source>
</evidence>
<sequence length="773" mass="78345">MRDSNSQQQAGRMDAGQETRGPSFDNSLVYDTAEFHLYCRKIIACSKRYSHEWTTCPFAHPGEKAKRRDPRTHQYDCEMCPTVVKGEVCELGAACPHSHHVFESWLHPQKFRTMICKDGEACHREVCFFAHGAEQLRMPTGGPSKLRRQGSSQEEAARQAGAAAAAAVAAGSSSFGGLQNSQAAAASAAAAAAQFNAMAGNAGASSGNSSRHVWFQGQQQQQQQQQQNAIAAMQHRDAGASAGSSMSKSKAAGASAAGNGCCTITSSGSNAMQPDGDSCRSSLCESSTSSCIMAAPVGGSSSMHVSGNNAYSGSMHNSTELAWPALGISAGVPAAAAAAASGSNNAGLTDLLSMRLLVSSLMADIQSTRQEAMDSRNAAMQAQQQLKALTDALGGAGGPGAPGGAAAVQSAAVAAARDQQQQQQQAMMQRAASGMPVFPEAMAMDAVAAGLQMAGAGLSHAISGSSNMSCSGNWATAVAADVMARLPAASAGPAASAAPNAAVASLKHAVGRMSLEQASAAAAAAAATASGGNLGMPSAQSNGQLHGYANRGSYSTAEGLDPGAGSAAGVLSWLQLLPPAQGLDALMPLSDLNGMTAGSSSGMAAGSAAGVPAGPWRNSFEAAAPVFGLAPAAAAAAAVGQGLIGSGNNAILQQQQSTADYLLQLQQQHGMPSPAELSFMAPGGVQQPDSMQQLQLQQAMQQQQQQQAMMQQQQQQVVRSAPVLLQGWVGAGRMACVEENVASGGTLEGLVSPSMDAQAGYTTTGGSRQLGWL</sequence>
<dbReference type="Pfam" id="PF25512">
    <property type="entry name" value="zf-CCCH_AtC3H23"/>
    <property type="match status" value="1"/>
</dbReference>
<keyword evidence="1" id="KW-0479">Metal-binding</keyword>
<keyword evidence="9" id="KW-1185">Reference proteome</keyword>
<gene>
    <name evidence="8" type="ORF">BQ4739_LOCUS6138</name>
</gene>
<feature type="region of interest" description="Disordered" evidence="6">
    <location>
        <begin position="1"/>
        <end position="23"/>
    </location>
</feature>
<keyword evidence="3" id="KW-0862">Zinc</keyword>
<dbReference type="Proteomes" id="UP000256970">
    <property type="component" value="Unassembled WGS sequence"/>
</dbReference>
<dbReference type="InterPro" id="IPR057444">
    <property type="entry name" value="Znf-CCCH_AtC3H23-like"/>
</dbReference>
<protein>
    <recommendedName>
        <fullName evidence="7">AtC3H23-like CCCH zinc finger domain-containing protein</fullName>
    </recommendedName>
</protein>
<dbReference type="InterPro" id="IPR045234">
    <property type="entry name" value="Unkempt-like"/>
</dbReference>
<accession>A0A383VMM5</accession>
<evidence type="ECO:0000313" key="9">
    <source>
        <dbReference type="Proteomes" id="UP000256970"/>
    </source>
</evidence>
<evidence type="ECO:0000259" key="7">
    <source>
        <dbReference type="Pfam" id="PF25512"/>
    </source>
</evidence>
<evidence type="ECO:0000256" key="6">
    <source>
        <dbReference type="SAM" id="MobiDB-lite"/>
    </source>
</evidence>
<feature type="coiled-coil region" evidence="5">
    <location>
        <begin position="365"/>
        <end position="392"/>
    </location>
</feature>
<dbReference type="AlphaFoldDB" id="A0A383VMM5"/>
<evidence type="ECO:0000256" key="3">
    <source>
        <dbReference type="ARBA" id="ARBA00022833"/>
    </source>
</evidence>
<dbReference type="PANTHER" id="PTHR14493">
    <property type="entry name" value="UNKEMPT FAMILY MEMBER"/>
    <property type="match status" value="1"/>
</dbReference>
<evidence type="ECO:0000256" key="4">
    <source>
        <dbReference type="ARBA" id="ARBA00023125"/>
    </source>
</evidence>
<name>A0A383VMM5_TETOB</name>
<reference evidence="8 9" key="1">
    <citation type="submission" date="2016-10" db="EMBL/GenBank/DDBJ databases">
        <authorList>
            <person name="Cai Z."/>
        </authorList>
    </citation>
    <scope>NUCLEOTIDE SEQUENCE [LARGE SCALE GENOMIC DNA]</scope>
</reference>